<dbReference type="STRING" id="342668.A0A1B8G7M1"/>
<dbReference type="GO" id="GO:0006357">
    <property type="term" value="P:regulation of transcription by RNA polymerase II"/>
    <property type="evidence" value="ECO:0007669"/>
    <property type="project" value="TreeGrafter"/>
</dbReference>
<keyword evidence="3 8" id="KW-0863">Zinc-finger</keyword>
<dbReference type="PANTHER" id="PTHR46179:SF13">
    <property type="entry name" value="C2H2-TYPE DOMAIN-CONTAINING PROTEIN"/>
    <property type="match status" value="1"/>
</dbReference>
<keyword evidence="2" id="KW-0479">Metal-binding</keyword>
<dbReference type="Pfam" id="PF00096">
    <property type="entry name" value="zf-C2H2"/>
    <property type="match status" value="1"/>
</dbReference>
<organism evidence="11 12">
    <name type="scientific">Pseudogymnoascus verrucosus</name>
    <dbReference type="NCBI Taxonomy" id="342668"/>
    <lineage>
        <taxon>Eukaryota</taxon>
        <taxon>Fungi</taxon>
        <taxon>Dikarya</taxon>
        <taxon>Ascomycota</taxon>
        <taxon>Pezizomycotina</taxon>
        <taxon>Leotiomycetes</taxon>
        <taxon>Thelebolales</taxon>
        <taxon>Thelebolaceae</taxon>
        <taxon>Pseudogymnoascus</taxon>
    </lineage>
</organism>
<dbReference type="InterPro" id="IPR036236">
    <property type="entry name" value="Znf_C2H2_sf"/>
</dbReference>
<keyword evidence="7" id="KW-0539">Nucleus</keyword>
<evidence type="ECO:0000256" key="2">
    <source>
        <dbReference type="ARBA" id="ARBA00022723"/>
    </source>
</evidence>
<evidence type="ECO:0000256" key="7">
    <source>
        <dbReference type="ARBA" id="ARBA00023242"/>
    </source>
</evidence>
<feature type="region of interest" description="Disordered" evidence="9">
    <location>
        <begin position="1"/>
        <end position="32"/>
    </location>
</feature>
<evidence type="ECO:0000256" key="8">
    <source>
        <dbReference type="PROSITE-ProRule" id="PRU00042"/>
    </source>
</evidence>
<dbReference type="RefSeq" id="XP_018125569.1">
    <property type="nucleotide sequence ID" value="XM_018279562.1"/>
</dbReference>
<dbReference type="Proteomes" id="UP000091956">
    <property type="component" value="Unassembled WGS sequence"/>
</dbReference>
<dbReference type="AlphaFoldDB" id="A0A1B8G7M1"/>
<gene>
    <name evidence="11" type="primary">ACE1_2</name>
    <name evidence="11" type="ORF">VE01_10156</name>
</gene>
<evidence type="ECO:0000313" key="12">
    <source>
        <dbReference type="Proteomes" id="UP000091956"/>
    </source>
</evidence>
<feature type="domain" description="C2H2-type" evidence="10">
    <location>
        <begin position="37"/>
        <end position="59"/>
    </location>
</feature>
<evidence type="ECO:0000256" key="5">
    <source>
        <dbReference type="ARBA" id="ARBA00023015"/>
    </source>
</evidence>
<keyword evidence="4" id="KW-0862">Zinc</keyword>
<evidence type="ECO:0000259" key="10">
    <source>
        <dbReference type="PROSITE" id="PS50157"/>
    </source>
</evidence>
<dbReference type="PANTHER" id="PTHR46179">
    <property type="entry name" value="ZINC FINGER PROTEIN"/>
    <property type="match status" value="1"/>
</dbReference>
<evidence type="ECO:0000256" key="3">
    <source>
        <dbReference type="ARBA" id="ARBA00022771"/>
    </source>
</evidence>
<dbReference type="GeneID" id="28843542"/>
<dbReference type="InterPro" id="IPR013087">
    <property type="entry name" value="Znf_C2H2_type"/>
</dbReference>
<reference evidence="12" key="2">
    <citation type="journal article" date="2018" name="Nat. Commun.">
        <title>Extreme sensitivity to ultraviolet light in the fungal pathogen causing white-nose syndrome of bats.</title>
        <authorList>
            <person name="Palmer J.M."/>
            <person name="Drees K.P."/>
            <person name="Foster J.T."/>
            <person name="Lindner D.L."/>
        </authorList>
    </citation>
    <scope>NUCLEOTIDE SEQUENCE [LARGE SCALE GENOMIC DNA]</scope>
    <source>
        <strain evidence="12">UAMH 10579</strain>
    </source>
</reference>
<comment type="subcellular location">
    <subcellularLocation>
        <location evidence="1">Nucleus</location>
    </subcellularLocation>
</comment>
<evidence type="ECO:0000313" key="11">
    <source>
        <dbReference type="EMBL" id="OBT91836.1"/>
    </source>
</evidence>
<reference evidence="11 12" key="1">
    <citation type="submission" date="2016-03" db="EMBL/GenBank/DDBJ databases">
        <title>Comparative genomics of Pseudogymnoascus destructans, the fungus causing white-nose syndrome of bats.</title>
        <authorList>
            <person name="Palmer J.M."/>
            <person name="Drees K.P."/>
            <person name="Foster J.T."/>
            <person name="Lindner D.L."/>
        </authorList>
    </citation>
    <scope>NUCLEOTIDE SEQUENCE [LARGE SCALE GENOMIC DNA]</scope>
    <source>
        <strain evidence="11 12">UAMH 10579</strain>
    </source>
</reference>
<dbReference type="Gene3D" id="3.30.160.60">
    <property type="entry name" value="Classic Zinc Finger"/>
    <property type="match status" value="3"/>
</dbReference>
<dbReference type="PROSITE" id="PS00028">
    <property type="entry name" value="ZINC_FINGER_C2H2_1"/>
    <property type="match status" value="2"/>
</dbReference>
<dbReference type="PROSITE" id="PS50157">
    <property type="entry name" value="ZINC_FINGER_C2H2_2"/>
    <property type="match status" value="2"/>
</dbReference>
<dbReference type="SMART" id="SM00355">
    <property type="entry name" value="ZnF_C2H2"/>
    <property type="match status" value="3"/>
</dbReference>
<evidence type="ECO:0000256" key="6">
    <source>
        <dbReference type="ARBA" id="ARBA00023163"/>
    </source>
</evidence>
<keyword evidence="6" id="KW-0804">Transcription</keyword>
<protein>
    <submittedName>
        <fullName evidence="11">Copper-binding transcription factor</fullName>
    </submittedName>
</protein>
<keyword evidence="12" id="KW-1185">Reference proteome</keyword>
<name>A0A1B8G7M1_9PEZI</name>
<dbReference type="SUPFAM" id="SSF57667">
    <property type="entry name" value="beta-beta-alpha zinc fingers"/>
    <property type="match status" value="2"/>
</dbReference>
<sequence>MSLEQLANPAPESPTQGNSIEATLRRPAPRIRRKPPQICDSCGRVFTRRCDLKKHAKTHERAFKCTAAGCDRTQGFGLQKDLRRHIDTIHRKSTFTCDYPNCRQTFSRSDNCQRHFEEQHSN</sequence>
<feature type="domain" description="C2H2-type" evidence="10">
    <location>
        <begin position="95"/>
        <end position="122"/>
    </location>
</feature>
<accession>A0A1B8G7M1</accession>
<dbReference type="GO" id="GO:0008270">
    <property type="term" value="F:zinc ion binding"/>
    <property type="evidence" value="ECO:0007669"/>
    <property type="project" value="UniProtKB-KW"/>
</dbReference>
<dbReference type="InterPro" id="IPR051061">
    <property type="entry name" value="Zinc_finger_trans_reg"/>
</dbReference>
<evidence type="ECO:0000256" key="1">
    <source>
        <dbReference type="ARBA" id="ARBA00004123"/>
    </source>
</evidence>
<dbReference type="GO" id="GO:0005634">
    <property type="term" value="C:nucleus"/>
    <property type="evidence" value="ECO:0007669"/>
    <property type="project" value="UniProtKB-SubCell"/>
</dbReference>
<evidence type="ECO:0000256" key="9">
    <source>
        <dbReference type="SAM" id="MobiDB-lite"/>
    </source>
</evidence>
<dbReference type="EMBL" id="KV460279">
    <property type="protein sequence ID" value="OBT91836.1"/>
    <property type="molecule type" value="Genomic_DNA"/>
</dbReference>
<keyword evidence="5" id="KW-0805">Transcription regulation</keyword>
<evidence type="ECO:0000256" key="4">
    <source>
        <dbReference type="ARBA" id="ARBA00022833"/>
    </source>
</evidence>
<proteinExistence type="predicted"/>